<proteinExistence type="predicted"/>
<dbReference type="InterPro" id="IPR036388">
    <property type="entry name" value="WH-like_DNA-bd_sf"/>
</dbReference>
<dbReference type="AlphaFoldDB" id="A0A9E7NDQ0"/>
<dbReference type="Pfam" id="PF12840">
    <property type="entry name" value="HTH_20"/>
    <property type="match status" value="1"/>
</dbReference>
<dbReference type="InterPro" id="IPR036390">
    <property type="entry name" value="WH_DNA-bd_sf"/>
</dbReference>
<protein>
    <submittedName>
        <fullName evidence="2">Winged helix-turn-helix domain-containing protein</fullName>
    </submittedName>
</protein>
<dbReference type="Gene3D" id="1.10.10.10">
    <property type="entry name" value="Winged helix-like DNA-binding domain superfamily/Winged helix DNA-binding domain"/>
    <property type="match status" value="1"/>
</dbReference>
<gene>
    <name evidence="2" type="ORF">NGM29_07075</name>
</gene>
<keyword evidence="3" id="KW-1185">Reference proteome</keyword>
<dbReference type="RefSeq" id="WP_254159750.1">
    <property type="nucleotide sequence ID" value="NZ_CP100355.1"/>
</dbReference>
<dbReference type="EMBL" id="CP100355">
    <property type="protein sequence ID" value="UTF55008.1"/>
    <property type="molecule type" value="Genomic_DNA"/>
</dbReference>
<dbReference type="SUPFAM" id="SSF46785">
    <property type="entry name" value="Winged helix' DNA-binding domain"/>
    <property type="match status" value="1"/>
</dbReference>
<dbReference type="CDD" id="cd00090">
    <property type="entry name" value="HTH_ARSR"/>
    <property type="match status" value="1"/>
</dbReference>
<sequence>MSTHANHTAAESTVNPAAQLDVLGDECARTILVAASEGPRTAKELTERTDCSSATIYRRINNLLESELLAECIRFEPDGTHTTAYESTVDSVQVEIGETGITVSTGSGHDAEPETSVQARRGGSR</sequence>
<dbReference type="KEGG" id="sawl:NGM29_07075"/>
<evidence type="ECO:0000313" key="2">
    <source>
        <dbReference type="EMBL" id="UTF55008.1"/>
    </source>
</evidence>
<dbReference type="GeneID" id="73289795"/>
<reference evidence="2" key="1">
    <citation type="submission" date="2022-06" db="EMBL/GenBank/DDBJ databases">
        <title>Diverse halophilic archaea isolated from saline environments.</title>
        <authorList>
            <person name="Cui H.-L."/>
        </authorList>
    </citation>
    <scope>NUCLEOTIDE SEQUENCE</scope>
    <source>
        <strain evidence="2">WLHS1</strain>
    </source>
</reference>
<name>A0A9E7NDQ0_9EURY</name>
<evidence type="ECO:0000313" key="3">
    <source>
        <dbReference type="Proteomes" id="UP001056855"/>
    </source>
</evidence>
<accession>A0A9E7NDQ0</accession>
<organism evidence="2 3">
    <name type="scientific">Natronosalvus rutilus</name>
    <dbReference type="NCBI Taxonomy" id="2953753"/>
    <lineage>
        <taxon>Archaea</taxon>
        <taxon>Methanobacteriati</taxon>
        <taxon>Methanobacteriota</taxon>
        <taxon>Stenosarchaea group</taxon>
        <taxon>Halobacteria</taxon>
        <taxon>Halobacteriales</taxon>
        <taxon>Natrialbaceae</taxon>
        <taxon>Natronosalvus</taxon>
    </lineage>
</organism>
<feature type="region of interest" description="Disordered" evidence="1">
    <location>
        <begin position="100"/>
        <end position="125"/>
    </location>
</feature>
<dbReference type="Proteomes" id="UP001056855">
    <property type="component" value="Chromosome"/>
</dbReference>
<evidence type="ECO:0000256" key="1">
    <source>
        <dbReference type="SAM" id="MobiDB-lite"/>
    </source>
</evidence>
<dbReference type="InterPro" id="IPR011991">
    <property type="entry name" value="ArsR-like_HTH"/>
</dbReference>